<feature type="chain" id="PRO_5002432724" evidence="2">
    <location>
        <begin position="21"/>
        <end position="97"/>
    </location>
</feature>
<feature type="region of interest" description="Disordered" evidence="1">
    <location>
        <begin position="22"/>
        <end position="41"/>
    </location>
</feature>
<name>A0A0E9T5F6_ANGAN</name>
<protein>
    <submittedName>
        <fullName evidence="3">Uncharacterized protein</fullName>
    </submittedName>
</protein>
<organism evidence="3">
    <name type="scientific">Anguilla anguilla</name>
    <name type="common">European freshwater eel</name>
    <name type="synonym">Muraena anguilla</name>
    <dbReference type="NCBI Taxonomy" id="7936"/>
    <lineage>
        <taxon>Eukaryota</taxon>
        <taxon>Metazoa</taxon>
        <taxon>Chordata</taxon>
        <taxon>Craniata</taxon>
        <taxon>Vertebrata</taxon>
        <taxon>Euteleostomi</taxon>
        <taxon>Actinopterygii</taxon>
        <taxon>Neopterygii</taxon>
        <taxon>Teleostei</taxon>
        <taxon>Anguilliformes</taxon>
        <taxon>Anguillidae</taxon>
        <taxon>Anguilla</taxon>
    </lineage>
</organism>
<evidence type="ECO:0000256" key="2">
    <source>
        <dbReference type="SAM" id="SignalP"/>
    </source>
</evidence>
<reference evidence="3" key="1">
    <citation type="submission" date="2014-11" db="EMBL/GenBank/DDBJ databases">
        <authorList>
            <person name="Amaro Gonzalez C."/>
        </authorList>
    </citation>
    <scope>NUCLEOTIDE SEQUENCE</scope>
</reference>
<evidence type="ECO:0000313" key="3">
    <source>
        <dbReference type="EMBL" id="JAH48876.1"/>
    </source>
</evidence>
<reference evidence="3" key="2">
    <citation type="journal article" date="2015" name="Fish Shellfish Immunol.">
        <title>Early steps in the European eel (Anguilla anguilla)-Vibrio vulnificus interaction in the gills: Role of the RtxA13 toxin.</title>
        <authorList>
            <person name="Callol A."/>
            <person name="Pajuelo D."/>
            <person name="Ebbesson L."/>
            <person name="Teles M."/>
            <person name="MacKenzie S."/>
            <person name="Amaro C."/>
        </authorList>
    </citation>
    <scope>NUCLEOTIDE SEQUENCE</scope>
</reference>
<feature type="signal peptide" evidence="2">
    <location>
        <begin position="1"/>
        <end position="20"/>
    </location>
</feature>
<evidence type="ECO:0000256" key="1">
    <source>
        <dbReference type="SAM" id="MobiDB-lite"/>
    </source>
</evidence>
<proteinExistence type="predicted"/>
<feature type="compositionally biased region" description="Acidic residues" evidence="1">
    <location>
        <begin position="22"/>
        <end position="35"/>
    </location>
</feature>
<dbReference type="EMBL" id="GBXM01059701">
    <property type="protein sequence ID" value="JAH48876.1"/>
    <property type="molecule type" value="Transcribed_RNA"/>
</dbReference>
<accession>A0A0E9T5F6</accession>
<sequence length="97" mass="10932">MKFHLLLLTLVLALSAYTRAEEDAEENLEESEENSSEMNEKTNEILEENDVIVLHINNFARALNEKQAPSCRILCALVRTLPCAGARVCESSRNPEE</sequence>
<keyword evidence="2" id="KW-0732">Signal</keyword>
<dbReference type="AlphaFoldDB" id="A0A0E9T5F6"/>